<dbReference type="GO" id="GO:0016787">
    <property type="term" value="F:hydrolase activity"/>
    <property type="evidence" value="ECO:0007669"/>
    <property type="project" value="UniProtKB-KW"/>
</dbReference>
<dbReference type="Gene3D" id="3.40.50.1820">
    <property type="entry name" value="alpha/beta hydrolase"/>
    <property type="match status" value="1"/>
</dbReference>
<gene>
    <name evidence="2" type="ORF">ER308_02665</name>
</gene>
<proteinExistence type="predicted"/>
<organism evidence="2 3">
    <name type="scientific">Egibacter rhizosphaerae</name>
    <dbReference type="NCBI Taxonomy" id="1670831"/>
    <lineage>
        <taxon>Bacteria</taxon>
        <taxon>Bacillati</taxon>
        <taxon>Actinomycetota</taxon>
        <taxon>Nitriliruptoria</taxon>
        <taxon>Egibacterales</taxon>
        <taxon>Egibacteraceae</taxon>
        <taxon>Egibacter</taxon>
    </lineage>
</organism>
<dbReference type="Proteomes" id="UP000291469">
    <property type="component" value="Chromosome"/>
</dbReference>
<name>A0A411YBI8_9ACTN</name>
<reference evidence="2 3" key="1">
    <citation type="submission" date="2019-01" db="EMBL/GenBank/DDBJ databases">
        <title>Egibacter rhizosphaerae EGI 80759T.</title>
        <authorList>
            <person name="Chen D.-D."/>
            <person name="Tian Y."/>
            <person name="Jiao J.-Y."/>
            <person name="Zhang X.-T."/>
            <person name="Zhang Y.-G."/>
            <person name="Zhang Y."/>
            <person name="Xiao M."/>
            <person name="Shu W.-S."/>
            <person name="Li W.-J."/>
        </authorList>
    </citation>
    <scope>NUCLEOTIDE SEQUENCE [LARGE SCALE GENOMIC DNA]</scope>
    <source>
        <strain evidence="2 3">EGI 80759</strain>
    </source>
</reference>
<dbReference type="InterPro" id="IPR000073">
    <property type="entry name" value="AB_hydrolase_1"/>
</dbReference>
<dbReference type="Pfam" id="PF00561">
    <property type="entry name" value="Abhydrolase_1"/>
    <property type="match status" value="1"/>
</dbReference>
<evidence type="ECO:0000313" key="3">
    <source>
        <dbReference type="Proteomes" id="UP000291469"/>
    </source>
</evidence>
<evidence type="ECO:0000259" key="1">
    <source>
        <dbReference type="Pfam" id="PF00561"/>
    </source>
</evidence>
<keyword evidence="3" id="KW-1185">Reference proteome</keyword>
<dbReference type="AlphaFoldDB" id="A0A411YBI8"/>
<dbReference type="RefSeq" id="WP_131153572.1">
    <property type="nucleotide sequence ID" value="NZ_CP036402.1"/>
</dbReference>
<accession>A0A411YBI8</accession>
<evidence type="ECO:0000313" key="2">
    <source>
        <dbReference type="EMBL" id="QBI18574.1"/>
    </source>
</evidence>
<protein>
    <submittedName>
        <fullName evidence="2">Alpha/beta hydrolase</fullName>
    </submittedName>
</protein>
<dbReference type="InterPro" id="IPR029058">
    <property type="entry name" value="AB_hydrolase_fold"/>
</dbReference>
<sequence>MPSDRIHRAVSADGTEIAGRVHGQGPPLVLFHGAPHDGALAWEALIPHLADRFTCYLPSSRGRELSSDSEDHTPPRHVEDARAFVDTIGGSVYVAGWSAGVTATLGAAANSGAVAAVALYEPTVMSVMREDDLADINAAFQQIGAAVAEGRLADAARAFHPFVATDDELAALGPDYYERSGPAFPPLLRTVQALQGYEGPRATDPEAMARISVPVLLLRGQRTLRATYYTACEQYVAEHVADPHVRELPGIGHFAPALAPEHVAEALVSFFESVRQPA</sequence>
<dbReference type="InterPro" id="IPR050228">
    <property type="entry name" value="Carboxylesterase_BioH"/>
</dbReference>
<dbReference type="PANTHER" id="PTHR43194:SF5">
    <property type="entry name" value="PIMELOYL-[ACYL-CARRIER PROTEIN] METHYL ESTER ESTERASE"/>
    <property type="match status" value="1"/>
</dbReference>
<dbReference type="EMBL" id="CP036402">
    <property type="protein sequence ID" value="QBI18574.1"/>
    <property type="molecule type" value="Genomic_DNA"/>
</dbReference>
<dbReference type="SUPFAM" id="SSF53474">
    <property type="entry name" value="alpha/beta-Hydrolases"/>
    <property type="match status" value="1"/>
</dbReference>
<dbReference type="KEGG" id="erz:ER308_02665"/>
<feature type="domain" description="AB hydrolase-1" evidence="1">
    <location>
        <begin position="26"/>
        <end position="137"/>
    </location>
</feature>
<dbReference type="OrthoDB" id="63519at2"/>
<keyword evidence="2" id="KW-0378">Hydrolase</keyword>
<dbReference type="PANTHER" id="PTHR43194">
    <property type="entry name" value="HYDROLASE ALPHA/BETA FOLD FAMILY"/>
    <property type="match status" value="1"/>
</dbReference>